<proteinExistence type="predicted"/>
<accession>A0ABS3G9C5</accession>
<sequence>MSKKSKQKILGEWLATWKHEGGGDSQDWIVEEVVAKKDFFRGIKFESLNNCKGLNWVGYGGIFEKRYLRGEWHSLNDAAYANGTFMFIISSRGNFMSGYETVPDDDGKLTFREFFLGRQPEDLERAKSWMKDR</sequence>
<evidence type="ECO:0000313" key="1">
    <source>
        <dbReference type="EMBL" id="MBO0356032.1"/>
    </source>
</evidence>
<keyword evidence="2" id="KW-1185">Reference proteome</keyword>
<gene>
    <name evidence="1" type="ORF">J0656_18585</name>
</gene>
<reference evidence="1 2" key="1">
    <citation type="submission" date="2021-03" db="EMBL/GenBank/DDBJ databases">
        <title>Muricauda lutimaris sp. nov. and Muricauda ruestringensis sp. nov, two marine members of the Flavobacteriaceae isolated from deep sea sediments of Western Pacific.</title>
        <authorList>
            <person name="Zhao S."/>
            <person name="Liu R."/>
        </authorList>
    </citation>
    <scope>NUCLEOTIDE SEQUENCE [LARGE SCALE GENOMIC DNA]</scope>
    <source>
        <strain evidence="1 2">BC31-1-A7</strain>
    </source>
</reference>
<evidence type="ECO:0000313" key="2">
    <source>
        <dbReference type="Proteomes" id="UP000664044"/>
    </source>
</evidence>
<name>A0ABS3G9C5_9FLAO</name>
<organism evidence="1 2">
    <name type="scientific">Flagellimonas aurea</name>
    <dbReference type="NCBI Taxonomy" id="2915619"/>
    <lineage>
        <taxon>Bacteria</taxon>
        <taxon>Pseudomonadati</taxon>
        <taxon>Bacteroidota</taxon>
        <taxon>Flavobacteriia</taxon>
        <taxon>Flavobacteriales</taxon>
        <taxon>Flavobacteriaceae</taxon>
        <taxon>Flagellimonas</taxon>
    </lineage>
</organism>
<comment type="caution">
    <text evidence="1">The sequence shown here is derived from an EMBL/GenBank/DDBJ whole genome shotgun (WGS) entry which is preliminary data.</text>
</comment>
<dbReference type="Proteomes" id="UP000664044">
    <property type="component" value="Unassembled WGS sequence"/>
</dbReference>
<protein>
    <recommendedName>
        <fullName evidence="3">DUF4488 domain-containing protein</fullName>
    </recommendedName>
</protein>
<evidence type="ECO:0008006" key="3">
    <source>
        <dbReference type="Google" id="ProtNLM"/>
    </source>
</evidence>
<dbReference type="EMBL" id="JAFLNL010000015">
    <property type="protein sequence ID" value="MBO0356032.1"/>
    <property type="molecule type" value="Genomic_DNA"/>
</dbReference>